<sequence>MSGEVIVTIDDVRAAGLCVHGTRAWFARHGLDFRAFLRDGITAEVLLATGDAMALRVVEHASHRPSQREQS</sequence>
<accession>A0A4R3JVK7</accession>
<organism evidence="1 2">
    <name type="scientific">Sulfuritortus calidifontis</name>
    <dbReference type="NCBI Taxonomy" id="1914471"/>
    <lineage>
        <taxon>Bacteria</taxon>
        <taxon>Pseudomonadati</taxon>
        <taxon>Pseudomonadota</taxon>
        <taxon>Betaproteobacteria</taxon>
        <taxon>Nitrosomonadales</taxon>
        <taxon>Thiobacillaceae</taxon>
        <taxon>Sulfuritortus</taxon>
    </lineage>
</organism>
<dbReference type="OrthoDB" id="6936674at2"/>
<evidence type="ECO:0000313" key="1">
    <source>
        <dbReference type="EMBL" id="TCS71973.1"/>
    </source>
</evidence>
<keyword evidence="2" id="KW-1185">Reference proteome</keyword>
<dbReference type="Proteomes" id="UP000295135">
    <property type="component" value="Unassembled WGS sequence"/>
</dbReference>
<gene>
    <name evidence="1" type="ORF">EDC61_107111</name>
</gene>
<comment type="caution">
    <text evidence="1">The sequence shown here is derived from an EMBL/GenBank/DDBJ whole genome shotgun (WGS) entry which is preliminary data.</text>
</comment>
<name>A0A4R3JVK7_9PROT</name>
<proteinExistence type="predicted"/>
<dbReference type="RefSeq" id="WP_009518225.1">
    <property type="nucleotide sequence ID" value="NZ_AP018721.1"/>
</dbReference>
<reference evidence="1 2" key="1">
    <citation type="submission" date="2019-03" db="EMBL/GenBank/DDBJ databases">
        <title>Genomic Encyclopedia of Type Strains, Phase IV (KMG-IV): sequencing the most valuable type-strain genomes for metagenomic binning, comparative biology and taxonomic classification.</title>
        <authorList>
            <person name="Goeker M."/>
        </authorList>
    </citation>
    <scope>NUCLEOTIDE SEQUENCE [LARGE SCALE GENOMIC DNA]</scope>
    <source>
        <strain evidence="1 2">DSM 103923</strain>
    </source>
</reference>
<dbReference type="EMBL" id="SLZY01000007">
    <property type="protein sequence ID" value="TCS71973.1"/>
    <property type="molecule type" value="Genomic_DNA"/>
</dbReference>
<protein>
    <submittedName>
        <fullName evidence="1">Uncharacterized protein</fullName>
    </submittedName>
</protein>
<evidence type="ECO:0000313" key="2">
    <source>
        <dbReference type="Proteomes" id="UP000295135"/>
    </source>
</evidence>
<dbReference type="AlphaFoldDB" id="A0A4R3JVK7"/>